<dbReference type="InterPro" id="IPR002942">
    <property type="entry name" value="S4_RNA-bd"/>
</dbReference>
<comment type="catalytic activity">
    <reaction evidence="2">
        <text>uridine(35) in tRNA(Tyr) = pseudouridine(35) in tRNA(Tyr)</text>
        <dbReference type="Rhea" id="RHEA:60556"/>
        <dbReference type="Rhea" id="RHEA-COMP:15607"/>
        <dbReference type="Rhea" id="RHEA-COMP:15608"/>
        <dbReference type="ChEBI" id="CHEBI:65314"/>
        <dbReference type="ChEBI" id="CHEBI:65315"/>
    </reaction>
</comment>
<dbReference type="Proteomes" id="UP000267035">
    <property type="component" value="Unassembled WGS sequence"/>
</dbReference>
<dbReference type="GO" id="GO:0000455">
    <property type="term" value="P:enzyme-directed rRNA pseudouridine synthesis"/>
    <property type="evidence" value="ECO:0007669"/>
    <property type="project" value="UniProtKB-ARBA"/>
</dbReference>
<evidence type="ECO:0000256" key="8">
    <source>
        <dbReference type="ARBA" id="ARBA00042843"/>
    </source>
</evidence>
<sequence length="487" mass="51779">MSESSPPKRQTLSLPPKDARAESTAGRQPRRAALRPGPGGKRLRKGAEATNPGGLKQGPNSGQKPGNGGAAQRQSANGAGRAAFTQSAASSARPASGRAPASGSPAGRTAKPKRPAGAASAGARSGARTGTNAARPASTSGPNTRTGAARRHAGDARGRPAQPFAASSRPPQHQGDRPQAQRQARRFETAAAPTQPPTPRPIGRANRANQADAGASAPHSTASHTPLPPQQAQGVRLNKYLADAQWCSRREADEWVEKGWVRINGHPAQMGQRVLPGDVVDVAELARARQARRATIVLHKPVGYVSGQAEDGHTPALRLITHANQWMPAHGGRRGAPASLKGFAPAGRLDIDSTGLLLLTQDGRLARRIIGEDSTIEKEYLVRVSWRSPTGEEVSENVQAAFPAEGLQRLRHGLELDGKALLPAQVDWQNPEQLRFVLREGKKRQIRRMCALVGLHVTALKRVRIGRLPLGQLPQGQWRYLADDEAI</sequence>
<evidence type="ECO:0000313" key="14">
    <source>
        <dbReference type="EMBL" id="RMX02830.1"/>
    </source>
</evidence>
<dbReference type="PANTHER" id="PTHR47683:SF2">
    <property type="entry name" value="RNA-BINDING S4 DOMAIN-CONTAINING PROTEIN"/>
    <property type="match status" value="1"/>
</dbReference>
<evidence type="ECO:0000256" key="1">
    <source>
        <dbReference type="ARBA" id="ARBA00023235"/>
    </source>
</evidence>
<evidence type="ECO:0000313" key="15">
    <source>
        <dbReference type="Proteomes" id="UP000267035"/>
    </source>
</evidence>
<dbReference type="InterPro" id="IPR050343">
    <property type="entry name" value="RsuA_PseudoU_synthase"/>
</dbReference>
<evidence type="ECO:0000256" key="11">
    <source>
        <dbReference type="PROSITE-ProRule" id="PRU00182"/>
    </source>
</evidence>
<evidence type="ECO:0000256" key="9">
    <source>
        <dbReference type="ARBA" id="ARBA00042890"/>
    </source>
</evidence>
<protein>
    <recommendedName>
        <fullName evidence="5">Dual-specificity RNA pseudouridine synthase RluF</fullName>
        <ecNumber evidence="4">5.4.99.21</ecNumber>
    </recommendedName>
    <alternativeName>
        <fullName evidence="7">23S rRNA pseudouridine(2604) synthase</fullName>
    </alternativeName>
    <alternativeName>
        <fullName evidence="9">Ribosomal large subunit pseudouridine synthase F</fullName>
    </alternativeName>
    <alternativeName>
        <fullName evidence="8">rRNA pseudouridylate synthase F</fullName>
    </alternativeName>
    <alternativeName>
        <fullName evidence="10">rRNA-uridine isomerase F</fullName>
    </alternativeName>
    <alternativeName>
        <fullName evidence="6">tRNA(Tyr) pseudouridine(35) synthase</fullName>
    </alternativeName>
</protein>
<dbReference type="Pfam" id="PF00849">
    <property type="entry name" value="PseudoU_synth_2"/>
    <property type="match status" value="1"/>
</dbReference>
<dbReference type="PANTHER" id="PTHR47683">
    <property type="entry name" value="PSEUDOURIDINE SYNTHASE FAMILY PROTEIN-RELATED"/>
    <property type="match status" value="1"/>
</dbReference>
<feature type="compositionally biased region" description="Low complexity" evidence="12">
    <location>
        <begin position="87"/>
        <end position="108"/>
    </location>
</feature>
<dbReference type="EMBL" id="RDQL01000001">
    <property type="protein sequence ID" value="RMX02830.1"/>
    <property type="molecule type" value="Genomic_DNA"/>
</dbReference>
<name>A0A3M6QIC1_9BURK</name>
<dbReference type="CDD" id="cd00165">
    <property type="entry name" value="S4"/>
    <property type="match status" value="1"/>
</dbReference>
<comment type="caution">
    <text evidence="14">The sequence shown here is derived from an EMBL/GenBank/DDBJ whole genome shotgun (WGS) entry which is preliminary data.</text>
</comment>
<dbReference type="AlphaFoldDB" id="A0A3M6QIC1"/>
<accession>A0A3M6QIC1</accession>
<dbReference type="SMART" id="SM00363">
    <property type="entry name" value="S4"/>
    <property type="match status" value="1"/>
</dbReference>
<gene>
    <name evidence="14" type="ORF">EBQ25_01030</name>
</gene>
<evidence type="ECO:0000256" key="5">
    <source>
        <dbReference type="ARBA" id="ARBA00039989"/>
    </source>
</evidence>
<dbReference type="SUPFAM" id="SSF55174">
    <property type="entry name" value="Alpha-L RNA-binding motif"/>
    <property type="match status" value="1"/>
</dbReference>
<keyword evidence="11" id="KW-0694">RNA-binding</keyword>
<dbReference type="InterPro" id="IPR036986">
    <property type="entry name" value="S4_RNA-bd_sf"/>
</dbReference>
<evidence type="ECO:0000256" key="12">
    <source>
        <dbReference type="SAM" id="MobiDB-lite"/>
    </source>
</evidence>
<evidence type="ECO:0000256" key="2">
    <source>
        <dbReference type="ARBA" id="ARBA00036390"/>
    </source>
</evidence>
<dbReference type="InterPro" id="IPR020103">
    <property type="entry name" value="PsdUridine_synth_cat_dom_sf"/>
</dbReference>
<dbReference type="SUPFAM" id="SSF55120">
    <property type="entry name" value="Pseudouridine synthase"/>
    <property type="match status" value="1"/>
</dbReference>
<comment type="catalytic activity">
    <reaction evidence="3">
        <text>uridine(2604) in 23S rRNA = pseudouridine(2604) in 23S rRNA</text>
        <dbReference type="Rhea" id="RHEA:38875"/>
        <dbReference type="Rhea" id="RHEA-COMP:10093"/>
        <dbReference type="Rhea" id="RHEA-COMP:10094"/>
        <dbReference type="ChEBI" id="CHEBI:65314"/>
        <dbReference type="ChEBI" id="CHEBI:65315"/>
        <dbReference type="EC" id="5.4.99.21"/>
    </reaction>
</comment>
<feature type="domain" description="RNA-binding S4" evidence="13">
    <location>
        <begin position="235"/>
        <end position="293"/>
    </location>
</feature>
<dbReference type="PROSITE" id="PS50889">
    <property type="entry name" value="S4"/>
    <property type="match status" value="1"/>
</dbReference>
<organism evidence="14 15">
    <name type="scientific">Allofranklinella schreckenbergeri</name>
    <dbReference type="NCBI Taxonomy" id="1076744"/>
    <lineage>
        <taxon>Bacteria</taxon>
        <taxon>Pseudomonadati</taxon>
        <taxon>Pseudomonadota</taxon>
        <taxon>Betaproteobacteria</taxon>
        <taxon>Burkholderiales</taxon>
        <taxon>Comamonadaceae</taxon>
        <taxon>Allofranklinella</taxon>
    </lineage>
</organism>
<keyword evidence="15" id="KW-1185">Reference proteome</keyword>
<feature type="region of interest" description="Disordered" evidence="12">
    <location>
        <begin position="1"/>
        <end position="233"/>
    </location>
</feature>
<keyword evidence="1" id="KW-0413">Isomerase</keyword>
<dbReference type="Gene3D" id="3.30.2350.10">
    <property type="entry name" value="Pseudouridine synthase"/>
    <property type="match status" value="1"/>
</dbReference>
<evidence type="ECO:0000256" key="6">
    <source>
        <dbReference type="ARBA" id="ARBA00041420"/>
    </source>
</evidence>
<dbReference type="EC" id="5.4.99.21" evidence="4"/>
<reference evidence="14 15" key="1">
    <citation type="submission" date="2018-10" db="EMBL/GenBank/DDBJ databases">
        <title>Comamonadaceae CDC group NO-1 genome sequencing and assembly.</title>
        <authorList>
            <person name="Bernier A.-M."/>
            <person name="Bernard K."/>
        </authorList>
    </citation>
    <scope>NUCLEOTIDE SEQUENCE [LARGE SCALE GENOMIC DNA]</scope>
    <source>
        <strain evidence="14 15">NML161473</strain>
    </source>
</reference>
<dbReference type="NCBIfam" id="TIGR00093">
    <property type="entry name" value="pseudouridine synthase"/>
    <property type="match status" value="1"/>
</dbReference>
<dbReference type="Gene3D" id="3.10.290.10">
    <property type="entry name" value="RNA-binding S4 domain"/>
    <property type="match status" value="1"/>
</dbReference>
<evidence type="ECO:0000259" key="13">
    <source>
        <dbReference type="SMART" id="SM00363"/>
    </source>
</evidence>
<evidence type="ECO:0000256" key="7">
    <source>
        <dbReference type="ARBA" id="ARBA00041697"/>
    </source>
</evidence>
<evidence type="ECO:0000256" key="3">
    <source>
        <dbReference type="ARBA" id="ARBA00036535"/>
    </source>
</evidence>
<feature type="compositionally biased region" description="Low complexity" evidence="12">
    <location>
        <begin position="115"/>
        <end position="135"/>
    </location>
</feature>
<dbReference type="GO" id="GO:0003723">
    <property type="term" value="F:RNA binding"/>
    <property type="evidence" value="ECO:0007669"/>
    <property type="project" value="UniProtKB-KW"/>
</dbReference>
<evidence type="ECO:0000256" key="10">
    <source>
        <dbReference type="ARBA" id="ARBA00043147"/>
    </source>
</evidence>
<dbReference type="GO" id="GO:0160138">
    <property type="term" value="F:23S rRNA pseudouridine(2604) synthase activity"/>
    <property type="evidence" value="ECO:0007669"/>
    <property type="project" value="UniProtKB-EC"/>
</dbReference>
<dbReference type="InterPro" id="IPR000748">
    <property type="entry name" value="PsdUridine_synth_RsuA/RluB/E/F"/>
</dbReference>
<feature type="compositionally biased region" description="Polar residues" evidence="12">
    <location>
        <begin position="1"/>
        <end position="13"/>
    </location>
</feature>
<proteinExistence type="predicted"/>
<dbReference type="InterPro" id="IPR006145">
    <property type="entry name" value="PsdUridine_synth_RsuA/RluA"/>
</dbReference>
<evidence type="ECO:0000256" key="4">
    <source>
        <dbReference type="ARBA" id="ARBA00038922"/>
    </source>
</evidence>
<dbReference type="Pfam" id="PF01479">
    <property type="entry name" value="S4"/>
    <property type="match status" value="1"/>
</dbReference>